<organism evidence="4 5">
    <name type="scientific">Micromonospora pisi</name>
    <dbReference type="NCBI Taxonomy" id="589240"/>
    <lineage>
        <taxon>Bacteria</taxon>
        <taxon>Bacillati</taxon>
        <taxon>Actinomycetota</taxon>
        <taxon>Actinomycetes</taxon>
        <taxon>Micromonosporales</taxon>
        <taxon>Micromonosporaceae</taxon>
        <taxon>Micromonospora</taxon>
    </lineage>
</organism>
<dbReference type="InterPro" id="IPR032889">
    <property type="entry name" value="EgtC_Actinobacteria"/>
</dbReference>
<dbReference type="SUPFAM" id="SSF56235">
    <property type="entry name" value="N-terminal nucleophile aminohydrolases (Ntn hydrolases)"/>
    <property type="match status" value="1"/>
</dbReference>
<protein>
    <recommendedName>
        <fullName evidence="1">Gamma-glutamyl-hercynylcysteine sulfoxide hydrolase</fullName>
        <ecNumber evidence="1">3.5.1.118</ecNumber>
    </recommendedName>
    <alternativeName>
        <fullName evidence="1">Gamma-glutamyl hercynylcysteine S-oxide hydrolase</fullName>
    </alternativeName>
</protein>
<dbReference type="AlphaFoldDB" id="A0A495JCC7"/>
<evidence type="ECO:0000313" key="4">
    <source>
        <dbReference type="EMBL" id="RKR86034.1"/>
    </source>
</evidence>
<dbReference type="RefSeq" id="WP_121161463.1">
    <property type="nucleotide sequence ID" value="NZ_RBKT01000001.1"/>
</dbReference>
<keyword evidence="1" id="KW-0378">Hydrolase</keyword>
<comment type="function">
    <text evidence="1">Catalyzes the hydrolysis of the gamma-glutamyl amide bond of hercynyl-gamma-L-glutamyl-L-cysteine sulfoxide to produce hercynylcysteine sulfoxide, a step in the biosynthesis pathway of ergothioneine.</text>
</comment>
<dbReference type="Gene3D" id="3.60.20.10">
    <property type="entry name" value="Glutamine Phosphoribosylpyrophosphate, subunit 1, domain 1"/>
    <property type="match status" value="1"/>
</dbReference>
<comment type="caution">
    <text evidence="4">The sequence shown here is derived from an EMBL/GenBank/DDBJ whole genome shotgun (WGS) entry which is preliminary data.</text>
</comment>
<proteinExistence type="inferred from homology"/>
<dbReference type="UniPathway" id="UPA01014"/>
<dbReference type="PANTHER" id="PTHR43187:SF2">
    <property type="entry name" value="GAMMA-GLUTAMYL-HERCYNYLCYSTEINE SULFOXIDE HYDROLASE"/>
    <property type="match status" value="1"/>
</dbReference>
<evidence type="ECO:0000256" key="1">
    <source>
        <dbReference type="HAMAP-Rule" id="MF_02036"/>
    </source>
</evidence>
<accession>A0A495JCC7</accession>
<evidence type="ECO:0000256" key="2">
    <source>
        <dbReference type="SAM" id="MobiDB-lite"/>
    </source>
</evidence>
<dbReference type="InterPro" id="IPR052373">
    <property type="entry name" value="Gamma-glu_amide_hydrolase"/>
</dbReference>
<dbReference type="GO" id="GO:0016811">
    <property type="term" value="F:hydrolase activity, acting on carbon-nitrogen (but not peptide) bonds, in linear amides"/>
    <property type="evidence" value="ECO:0007669"/>
    <property type="project" value="UniProtKB-UniRule"/>
</dbReference>
<name>A0A495JCC7_9ACTN</name>
<dbReference type="OrthoDB" id="9804310at2"/>
<comment type="pathway">
    <text evidence="1">Amino-acid biosynthesis; ergothioneine biosynthesis.</text>
</comment>
<keyword evidence="1 4" id="KW-0315">Glutamine amidotransferase</keyword>
<feature type="region of interest" description="Disordered" evidence="2">
    <location>
        <begin position="57"/>
        <end position="79"/>
    </location>
</feature>
<reference evidence="4 5" key="1">
    <citation type="submission" date="2018-10" db="EMBL/GenBank/DDBJ databases">
        <title>Sequencing the genomes of 1000 actinobacteria strains.</title>
        <authorList>
            <person name="Klenk H.-P."/>
        </authorList>
    </citation>
    <scope>NUCLEOTIDE SEQUENCE [LARGE SCALE GENOMIC DNA]</scope>
    <source>
        <strain evidence="4 5">DSM 45175</strain>
    </source>
</reference>
<dbReference type="CDD" id="cd01908">
    <property type="entry name" value="YafJ"/>
    <property type="match status" value="1"/>
</dbReference>
<keyword evidence="5" id="KW-1185">Reference proteome</keyword>
<dbReference type="InterPro" id="IPR029055">
    <property type="entry name" value="Ntn_hydrolases_N"/>
</dbReference>
<dbReference type="EMBL" id="RBKT01000001">
    <property type="protein sequence ID" value="RKR86034.1"/>
    <property type="molecule type" value="Genomic_DNA"/>
</dbReference>
<gene>
    <name evidence="1" type="primary">egtC</name>
    <name evidence="4" type="ORF">BDK92_0254</name>
</gene>
<keyword evidence="4" id="KW-0808">Transferase</keyword>
<dbReference type="EC" id="3.5.1.118" evidence="1"/>
<comment type="catalytic activity">
    <reaction evidence="1">
        <text>gamma-L-glutamyl-hercynylcysteine S-oxide + H2O = S-(hercyn-2-yl)-L-cysteine S-oxide + L-glutamate</text>
        <dbReference type="Rhea" id="RHEA:42684"/>
        <dbReference type="ChEBI" id="CHEBI:15377"/>
        <dbReference type="ChEBI" id="CHEBI:29985"/>
        <dbReference type="ChEBI" id="CHEBI:82703"/>
        <dbReference type="ChEBI" id="CHEBI:82706"/>
        <dbReference type="EC" id="3.5.1.118"/>
    </reaction>
</comment>
<dbReference type="InterPro" id="IPR017932">
    <property type="entry name" value="GATase_2_dom"/>
</dbReference>
<evidence type="ECO:0000313" key="5">
    <source>
        <dbReference type="Proteomes" id="UP000277671"/>
    </source>
</evidence>
<dbReference type="GO" id="GO:0016740">
    <property type="term" value="F:transferase activity"/>
    <property type="evidence" value="ECO:0007669"/>
    <property type="project" value="UniProtKB-KW"/>
</dbReference>
<sequence>MCRHLVYLGPPVPLAALLFDPPHGLVHQSWAPREMRGGGTVNADGFGVAWYPATATGSDSGWQTDSGSGSAPGTGAGTGEPARYRRAIPIWADAALPALAASTRSGAVLAAVRSATVGMPVVETAAAPFSDGRWLFSHNGMVPGWPDTLVGLAAELPTRDLLTLDAPTDAALLWALVRQRLRSGTSPERAVAETVRAVADAAPGARLNLLLTDGRTAVASAAGHALSVRAGAGSTLICSEPLDDDPAWAGVPDGHLVVATIDDVHLRPIGELV</sequence>
<dbReference type="HAMAP" id="MF_02036">
    <property type="entry name" value="EgtC"/>
    <property type="match status" value="1"/>
</dbReference>
<dbReference type="Proteomes" id="UP000277671">
    <property type="component" value="Unassembled WGS sequence"/>
</dbReference>
<dbReference type="GO" id="GO:0052699">
    <property type="term" value="P:ergothioneine biosynthetic process"/>
    <property type="evidence" value="ECO:0007669"/>
    <property type="project" value="UniProtKB-UniRule"/>
</dbReference>
<dbReference type="PROSITE" id="PS51278">
    <property type="entry name" value="GATASE_TYPE_2"/>
    <property type="match status" value="1"/>
</dbReference>
<dbReference type="PANTHER" id="PTHR43187">
    <property type="entry name" value="GLUTAMINE AMIDOTRANSFERASE DUG3-RELATED"/>
    <property type="match status" value="1"/>
</dbReference>
<feature type="domain" description="Glutamine amidotransferase type-2" evidence="3">
    <location>
        <begin position="2"/>
        <end position="273"/>
    </location>
</feature>
<evidence type="ECO:0000259" key="3">
    <source>
        <dbReference type="PROSITE" id="PS51278"/>
    </source>
</evidence>